<feature type="transmembrane region" description="Helical" evidence="2">
    <location>
        <begin position="89"/>
        <end position="113"/>
    </location>
</feature>
<feature type="compositionally biased region" description="Polar residues" evidence="1">
    <location>
        <begin position="18"/>
        <end position="27"/>
    </location>
</feature>
<organism evidence="3 4">
    <name type="scientific">Hohenbuehelia grisea</name>
    <dbReference type="NCBI Taxonomy" id="104357"/>
    <lineage>
        <taxon>Eukaryota</taxon>
        <taxon>Fungi</taxon>
        <taxon>Dikarya</taxon>
        <taxon>Basidiomycota</taxon>
        <taxon>Agaricomycotina</taxon>
        <taxon>Agaricomycetes</taxon>
        <taxon>Agaricomycetidae</taxon>
        <taxon>Agaricales</taxon>
        <taxon>Pleurotineae</taxon>
        <taxon>Pleurotaceae</taxon>
        <taxon>Hohenbuehelia</taxon>
    </lineage>
</organism>
<comment type="caution">
    <text evidence="3">The sequence shown here is derived from an EMBL/GenBank/DDBJ whole genome shotgun (WGS) entry which is preliminary data.</text>
</comment>
<evidence type="ECO:0008006" key="5">
    <source>
        <dbReference type="Google" id="ProtNLM"/>
    </source>
</evidence>
<feature type="transmembrane region" description="Helical" evidence="2">
    <location>
        <begin position="120"/>
        <end position="140"/>
    </location>
</feature>
<sequence>MKSRSLEVDSHSRPSKSPRPNAQNMSKDSWIFVRPPNGDSESPVVRPAADMNESQQWERVDRDIPTTTQGKLQPISSAVVVSARLISRIAVYVLGIVVPALEMLCTPLTYIVFVCMLRIVLAWASASAFTSLTGIISLAISPVHFALSPICGLPFFSATVFCLSYQRSPRESFPAPPQAADYLALVDVQTAALEELLRGATLTASDSIDLRLAEITTRDLVSIVRYSTLHYKEDLIEHLVGFADACKKVLRGLQSMRSKVSGVVDSVLTVNEYALHSIEQALQKRWSLAKLFWPSDTAAATIATEAIVAATFHEAMAVLTSQLHGMLAHLNHSLAELDHLESHLPALHEIIAHENTTLSEERTDILANPLTFFGAHRRLLNKYATHLELLNQLDLWSMLVRSRVGNALQTVISLSATVDDLKVRTSLPLVGPPISIAVHLRSLQNGLEKLRQGHSFHQVEQQEDHHRG</sequence>
<accession>A0ABR3JY33</accession>
<keyword evidence="4" id="KW-1185">Reference proteome</keyword>
<keyword evidence="2" id="KW-0472">Membrane</keyword>
<evidence type="ECO:0000256" key="2">
    <source>
        <dbReference type="SAM" id="Phobius"/>
    </source>
</evidence>
<reference evidence="4" key="1">
    <citation type="submission" date="2024-06" db="EMBL/GenBank/DDBJ databases">
        <title>Multi-omics analyses provide insights into the biosynthesis of the anticancer antibiotic pleurotin in Hohenbuehelia grisea.</title>
        <authorList>
            <person name="Weaver J.A."/>
            <person name="Alberti F."/>
        </authorList>
    </citation>
    <scope>NUCLEOTIDE SEQUENCE [LARGE SCALE GENOMIC DNA]</scope>
    <source>
        <strain evidence="4">T-177</strain>
    </source>
</reference>
<protein>
    <recommendedName>
        <fullName evidence="5">Transmembrane protein</fullName>
    </recommendedName>
</protein>
<feature type="compositionally biased region" description="Basic and acidic residues" evidence="1">
    <location>
        <begin position="1"/>
        <end position="12"/>
    </location>
</feature>
<dbReference type="Proteomes" id="UP001556367">
    <property type="component" value="Unassembled WGS sequence"/>
</dbReference>
<proteinExistence type="predicted"/>
<dbReference type="EMBL" id="JASNQZ010000002">
    <property type="protein sequence ID" value="KAL0960218.1"/>
    <property type="molecule type" value="Genomic_DNA"/>
</dbReference>
<keyword evidence="2" id="KW-1133">Transmembrane helix</keyword>
<evidence type="ECO:0000313" key="3">
    <source>
        <dbReference type="EMBL" id="KAL0960218.1"/>
    </source>
</evidence>
<name>A0ABR3JY33_9AGAR</name>
<keyword evidence="2" id="KW-0812">Transmembrane</keyword>
<evidence type="ECO:0000256" key="1">
    <source>
        <dbReference type="SAM" id="MobiDB-lite"/>
    </source>
</evidence>
<feature type="region of interest" description="Disordered" evidence="1">
    <location>
        <begin position="1"/>
        <end position="54"/>
    </location>
</feature>
<gene>
    <name evidence="3" type="ORF">HGRIS_011852</name>
</gene>
<evidence type="ECO:0000313" key="4">
    <source>
        <dbReference type="Proteomes" id="UP001556367"/>
    </source>
</evidence>